<accession>A0A2G5T2R4</accession>
<keyword evidence="3" id="KW-1185">Reference proteome</keyword>
<evidence type="ECO:0000256" key="1">
    <source>
        <dbReference type="SAM" id="MobiDB-lite"/>
    </source>
</evidence>
<protein>
    <submittedName>
        <fullName evidence="2">Uncharacterized protein</fullName>
    </submittedName>
</protein>
<feature type="region of interest" description="Disordered" evidence="1">
    <location>
        <begin position="125"/>
        <end position="149"/>
    </location>
</feature>
<dbReference type="AlphaFoldDB" id="A0A2G5T2R4"/>
<reference evidence="3" key="1">
    <citation type="submission" date="2017-10" db="EMBL/GenBank/DDBJ databases">
        <title>Rapid genome shrinkage in a self-fertile nematode reveals novel sperm competition proteins.</title>
        <authorList>
            <person name="Yin D."/>
            <person name="Schwarz E.M."/>
            <person name="Thomas C.G."/>
            <person name="Felde R.L."/>
            <person name="Korf I.F."/>
            <person name="Cutter A.D."/>
            <person name="Schartner C.M."/>
            <person name="Ralston E.J."/>
            <person name="Meyer B.J."/>
            <person name="Haag E.S."/>
        </authorList>
    </citation>
    <scope>NUCLEOTIDE SEQUENCE [LARGE SCALE GENOMIC DNA]</scope>
    <source>
        <strain evidence="3">JU1422</strain>
    </source>
</reference>
<dbReference type="Proteomes" id="UP000230233">
    <property type="component" value="Chromosome X"/>
</dbReference>
<dbReference type="EMBL" id="PDUG01000006">
    <property type="protein sequence ID" value="PIC21685.1"/>
    <property type="molecule type" value="Genomic_DNA"/>
</dbReference>
<evidence type="ECO:0000313" key="3">
    <source>
        <dbReference type="Proteomes" id="UP000230233"/>
    </source>
</evidence>
<organism evidence="2 3">
    <name type="scientific">Caenorhabditis nigoni</name>
    <dbReference type="NCBI Taxonomy" id="1611254"/>
    <lineage>
        <taxon>Eukaryota</taxon>
        <taxon>Metazoa</taxon>
        <taxon>Ecdysozoa</taxon>
        <taxon>Nematoda</taxon>
        <taxon>Chromadorea</taxon>
        <taxon>Rhabditida</taxon>
        <taxon>Rhabditina</taxon>
        <taxon>Rhabditomorpha</taxon>
        <taxon>Rhabditoidea</taxon>
        <taxon>Rhabditidae</taxon>
        <taxon>Peloderinae</taxon>
        <taxon>Caenorhabditis</taxon>
    </lineage>
</organism>
<evidence type="ECO:0000313" key="2">
    <source>
        <dbReference type="EMBL" id="PIC21685.1"/>
    </source>
</evidence>
<gene>
    <name evidence="2" type="primary">Cnig_chr_X.g26435</name>
    <name evidence="2" type="ORF">B9Z55_026435</name>
</gene>
<name>A0A2G5T2R4_9PELO</name>
<comment type="caution">
    <text evidence="2">The sequence shown here is derived from an EMBL/GenBank/DDBJ whole genome shotgun (WGS) entry which is preliminary data.</text>
</comment>
<feature type="compositionally biased region" description="Basic and acidic residues" evidence="1">
    <location>
        <begin position="15"/>
        <end position="24"/>
    </location>
</feature>
<feature type="region of interest" description="Disordered" evidence="1">
    <location>
        <begin position="1"/>
        <end position="51"/>
    </location>
</feature>
<proteinExistence type="predicted"/>
<feature type="compositionally biased region" description="Low complexity" evidence="1">
    <location>
        <begin position="31"/>
        <end position="50"/>
    </location>
</feature>
<sequence length="149" mass="16462">MLAKINCCRRAGKVTPEDPRRDSIELANVPEAAQQEAQAAPQEDQEAASQVEQRVVTTNVIMVQPKPEKVSKFKNSWAMAHASIGRQSSKTMMGLKEALNEIKKPGVTVLEGPAIEEVVEKVTEPRTLVSRKKKLDSLKKQDSVDPEDD</sequence>
<dbReference type="OrthoDB" id="10492658at2759"/>